<dbReference type="OrthoDB" id="3365698at2759"/>
<reference evidence="1 2" key="1">
    <citation type="journal article" date="2020" name="ISME J.">
        <title>Uncovering the hidden diversity of litter-decomposition mechanisms in mushroom-forming fungi.</title>
        <authorList>
            <person name="Floudas D."/>
            <person name="Bentzer J."/>
            <person name="Ahren D."/>
            <person name="Johansson T."/>
            <person name="Persson P."/>
            <person name="Tunlid A."/>
        </authorList>
    </citation>
    <scope>NUCLEOTIDE SEQUENCE [LARGE SCALE GENOMIC DNA]</scope>
    <source>
        <strain evidence="1 2">CBS 661.87</strain>
    </source>
</reference>
<accession>A0A8H5H8R9</accession>
<evidence type="ECO:0008006" key="3">
    <source>
        <dbReference type="Google" id="ProtNLM"/>
    </source>
</evidence>
<evidence type="ECO:0000313" key="2">
    <source>
        <dbReference type="Proteomes" id="UP000565441"/>
    </source>
</evidence>
<comment type="caution">
    <text evidence="1">The sequence shown here is derived from an EMBL/GenBank/DDBJ whole genome shotgun (WGS) entry which is preliminary data.</text>
</comment>
<dbReference type="EMBL" id="JAACJP010000018">
    <property type="protein sequence ID" value="KAF5378822.1"/>
    <property type="molecule type" value="Genomic_DNA"/>
</dbReference>
<dbReference type="Proteomes" id="UP000565441">
    <property type="component" value="Unassembled WGS sequence"/>
</dbReference>
<name>A0A8H5H8R9_9AGAR</name>
<keyword evidence="2" id="KW-1185">Reference proteome</keyword>
<organism evidence="1 2">
    <name type="scientific">Tricholomella constricta</name>
    <dbReference type="NCBI Taxonomy" id="117010"/>
    <lineage>
        <taxon>Eukaryota</taxon>
        <taxon>Fungi</taxon>
        <taxon>Dikarya</taxon>
        <taxon>Basidiomycota</taxon>
        <taxon>Agaricomycotina</taxon>
        <taxon>Agaricomycetes</taxon>
        <taxon>Agaricomycetidae</taxon>
        <taxon>Agaricales</taxon>
        <taxon>Tricholomatineae</taxon>
        <taxon>Lyophyllaceae</taxon>
        <taxon>Tricholomella</taxon>
    </lineage>
</organism>
<dbReference type="AlphaFoldDB" id="A0A8H5H8R9"/>
<gene>
    <name evidence="1" type="ORF">D9615_006846</name>
</gene>
<evidence type="ECO:0000313" key="1">
    <source>
        <dbReference type="EMBL" id="KAF5378822.1"/>
    </source>
</evidence>
<proteinExistence type="predicted"/>
<sequence length="537" mass="60652">MGAGSVPTPVHVALHINQFPTEILFKIFASCVEYDSSEPLHRRAPILLAGICWRWREVAQGIPELWEFLNYDWQLESEARVAERAVLEREMRDRSSNQLNGEVLSGSGIRAIGAWIQHAQQRPLTLILKFSPKTPSKSVTDLFRHHASLTRRLSLKAPLSTFHALTAMIQTAVSRQCARFPTIELVNLAMSQNDSNKAKTRKITSTRNISFSGCAKLRHVQFDSADSSFGFIADNLVSGIPYAQLTNLSITETALHPLRARAILMECVNLKRCYMVISQWSANEITPPSENPVALARLEELLLRFIGSQFGGKVSAFFEPFTVPALTRLTIEARQSFDESLLLVLTQMQMRSRAPIRQLAFMNIALPHYQLPQYLQLLPDLTYLRIEAPVNGMCYSYATLLDAIRYQHDPSAQAPAGDILPNLEEIFIADNLPACFSDGQTGRVAKNLAGRRIDVSKMLKDMEALEAIESRCWRHEDMEAARDARTEEGPVRRGLEVATVQWRNVPQEWCSAKRHAFARRDEIEDLYTVTIHMLLEP</sequence>
<protein>
    <recommendedName>
        <fullName evidence="3">F-box domain-containing protein</fullName>
    </recommendedName>
</protein>